<name>A0A6A6T8Y1_9PLEO</name>
<evidence type="ECO:0000256" key="8">
    <source>
        <dbReference type="ARBA" id="ARBA00031329"/>
    </source>
</evidence>
<dbReference type="SUPFAM" id="SSF52317">
    <property type="entry name" value="Class I glutamine amidotransferase-like"/>
    <property type="match status" value="1"/>
</dbReference>
<proteinExistence type="inferred from homology"/>
<sequence length="820" mass="90631">MGTMDAKPDESRRILFVDAFDSFSNNIVGILKECLEAEVILVHMNDELVHRDLLDILTLFDAVVVGPGPGHPANPSDVGFINKLWALHGTDMIPVLGICLGFQSLCLLYGAHIKRLQQARHGIISRPCHSNADIFAGLINLETTQYHSLHVDLLGDEETRNVFWDCSKACPELLPLAWDTSDGINGPILMGARHVSKPLWGVQFHPESICTSTDGKRLISNWWSHAQAWSSDQRRVRMKMPSWSQASLPPGPSRIVPGFAEQGGSARDPSCAHFVHQVRSTIGEKDASLQWEKYSTVPVSPTTIIEELGYRNNDVVLLDSQGHSSGRFSIIGFVLPRKTIKIAYRVSDRMLRYELIGKQGATQEAAIQLDSIDQVWPMLQDALVACDPRKQRLHCRSLPEDSPFWGGLMGYISYEAGLETIDVEPHRSRASSDLPDINFVFIHRSIVVDHKEGELYVQSLLPNDHDWIMKTRSIIETLATQGEIRKRPNLTPAMAKSSETGNLVKVLATAKVTRPTETSYRNKVLKCQDYLAAGDSYELCLTDETTIHLDSALDEWALYKRLRKNNPAPFGAFLRFSDTVIVGSSPERFLSWTRDGKCQFRPIKGTVKKSADMTREKAHAILESSKERAENLMIVDLIRHDLSGVVGARNTWVSKLMVVEEYEKVYQLVSVVEGQLPSPALEQGGPRGIDVLKASLPPGSMTGAPKKRSCQILANIEQRPRGVYSGVLGYMDVGGAGDFSVVIRTAVRAGAVADSQSLHMGDSHDNISRPTNDDKQSFSGSNVWRVGAGGAVTIQSSDEGEFMEMEVKAASVLGALFSQK</sequence>
<comment type="catalytic activity">
    <reaction evidence="1">
        <text>chorismate + L-glutamine = 4-amino-4-deoxychorismate + L-glutamate</text>
        <dbReference type="Rhea" id="RHEA:11672"/>
        <dbReference type="ChEBI" id="CHEBI:29748"/>
        <dbReference type="ChEBI" id="CHEBI:29985"/>
        <dbReference type="ChEBI" id="CHEBI:58359"/>
        <dbReference type="ChEBI" id="CHEBI:58406"/>
        <dbReference type="EC" id="2.6.1.85"/>
    </reaction>
</comment>
<gene>
    <name evidence="14" type="ORF">K491DRAFT_692150</name>
</gene>
<evidence type="ECO:0000256" key="9">
    <source>
        <dbReference type="ARBA" id="ARBA00031904"/>
    </source>
</evidence>
<dbReference type="GO" id="GO:0000162">
    <property type="term" value="P:L-tryptophan biosynthetic process"/>
    <property type="evidence" value="ECO:0007669"/>
    <property type="project" value="TreeGrafter"/>
</dbReference>
<evidence type="ECO:0000313" key="14">
    <source>
        <dbReference type="EMBL" id="KAF2656306.1"/>
    </source>
</evidence>
<evidence type="ECO:0000259" key="13">
    <source>
        <dbReference type="Pfam" id="PF04715"/>
    </source>
</evidence>
<dbReference type="InterPro" id="IPR015890">
    <property type="entry name" value="Chorismate_C"/>
</dbReference>
<dbReference type="EMBL" id="MU004338">
    <property type="protein sequence ID" value="KAF2656306.1"/>
    <property type="molecule type" value="Genomic_DNA"/>
</dbReference>
<dbReference type="GO" id="GO:0046654">
    <property type="term" value="P:tetrahydrofolate biosynthetic process"/>
    <property type="evidence" value="ECO:0007669"/>
    <property type="project" value="UniProtKB-UniPathway"/>
</dbReference>
<dbReference type="InterPro" id="IPR005801">
    <property type="entry name" value="ADC_synthase"/>
</dbReference>
<dbReference type="Gene3D" id="3.40.50.880">
    <property type="match status" value="1"/>
</dbReference>
<comment type="pathway">
    <text evidence="2">Cofactor biosynthesis; tetrahydrofolate biosynthesis; 4-aminobenzoate from chorismate: step 1/2.</text>
</comment>
<dbReference type="InterPro" id="IPR019999">
    <property type="entry name" value="Anth_synth_I-like"/>
</dbReference>
<reference evidence="14" key="1">
    <citation type="journal article" date="2020" name="Stud. Mycol.">
        <title>101 Dothideomycetes genomes: a test case for predicting lifestyles and emergence of pathogens.</title>
        <authorList>
            <person name="Haridas S."/>
            <person name="Albert R."/>
            <person name="Binder M."/>
            <person name="Bloem J."/>
            <person name="Labutti K."/>
            <person name="Salamov A."/>
            <person name="Andreopoulos B."/>
            <person name="Baker S."/>
            <person name="Barry K."/>
            <person name="Bills G."/>
            <person name="Bluhm B."/>
            <person name="Cannon C."/>
            <person name="Castanera R."/>
            <person name="Culley D."/>
            <person name="Daum C."/>
            <person name="Ezra D."/>
            <person name="Gonzalez J."/>
            <person name="Henrissat B."/>
            <person name="Kuo A."/>
            <person name="Liang C."/>
            <person name="Lipzen A."/>
            <person name="Lutzoni F."/>
            <person name="Magnuson J."/>
            <person name="Mondo S."/>
            <person name="Nolan M."/>
            <person name="Ohm R."/>
            <person name="Pangilinan J."/>
            <person name="Park H.-J."/>
            <person name="Ramirez L."/>
            <person name="Alfaro M."/>
            <person name="Sun H."/>
            <person name="Tritt A."/>
            <person name="Yoshinaga Y."/>
            <person name="Zwiers L.-H."/>
            <person name="Turgeon B."/>
            <person name="Goodwin S."/>
            <person name="Spatafora J."/>
            <person name="Crous P."/>
            <person name="Grigoriev I."/>
        </authorList>
    </citation>
    <scope>NUCLEOTIDE SEQUENCE</scope>
    <source>
        <strain evidence="14">CBS 122681</strain>
    </source>
</reference>
<dbReference type="EC" id="2.6.1.85" evidence="4"/>
<dbReference type="InterPro" id="IPR010117">
    <property type="entry name" value="PabB_fungal"/>
</dbReference>
<dbReference type="Proteomes" id="UP000799324">
    <property type="component" value="Unassembled WGS sequence"/>
</dbReference>
<feature type="domain" description="Anthranilate synthase component I N-terminal" evidence="13">
    <location>
        <begin position="300"/>
        <end position="457"/>
    </location>
</feature>
<dbReference type="PANTHER" id="PTHR11236">
    <property type="entry name" value="AMINOBENZOATE/ANTHRANILATE SYNTHASE"/>
    <property type="match status" value="1"/>
</dbReference>
<dbReference type="Pfam" id="PF00425">
    <property type="entry name" value="Chorismate_bind"/>
    <property type="match status" value="1"/>
</dbReference>
<dbReference type="GO" id="GO:0008153">
    <property type="term" value="P:4-aminobenzoate biosynthetic process"/>
    <property type="evidence" value="ECO:0007669"/>
    <property type="project" value="TreeGrafter"/>
</dbReference>
<dbReference type="CDD" id="cd01743">
    <property type="entry name" value="GATase1_Anthranilate_Synthase"/>
    <property type="match status" value="1"/>
</dbReference>
<keyword evidence="15" id="KW-1185">Reference proteome</keyword>
<dbReference type="NCBIfam" id="TIGR01823">
    <property type="entry name" value="PabB-fungal"/>
    <property type="match status" value="1"/>
</dbReference>
<evidence type="ECO:0000256" key="10">
    <source>
        <dbReference type="SAM" id="MobiDB-lite"/>
    </source>
</evidence>
<dbReference type="PRINTS" id="PR00096">
    <property type="entry name" value="GATASE"/>
</dbReference>
<evidence type="ECO:0000256" key="3">
    <source>
        <dbReference type="ARBA" id="ARBA00005970"/>
    </source>
</evidence>
<evidence type="ECO:0000313" key="15">
    <source>
        <dbReference type="Proteomes" id="UP000799324"/>
    </source>
</evidence>
<feature type="domain" description="Chorismate-utilising enzyme C-terminal" evidence="12">
    <location>
        <begin position="518"/>
        <end position="750"/>
    </location>
</feature>
<dbReference type="InterPro" id="IPR006221">
    <property type="entry name" value="TrpG/PapA_dom"/>
</dbReference>
<evidence type="ECO:0000256" key="2">
    <source>
        <dbReference type="ARBA" id="ARBA00005009"/>
    </source>
</evidence>
<dbReference type="PROSITE" id="PS51273">
    <property type="entry name" value="GATASE_TYPE_1"/>
    <property type="match status" value="1"/>
</dbReference>
<protein>
    <recommendedName>
        <fullName evidence="4">aminodeoxychorismate synthase</fullName>
        <ecNumber evidence="4">2.6.1.85</ecNumber>
    </recommendedName>
    <alternativeName>
        <fullName evidence="8">Para-aminobenzoate synthase</fullName>
    </alternativeName>
    <alternativeName>
        <fullName evidence="9">p-aminobenzoic acid synthase</fullName>
    </alternativeName>
</protein>
<accession>A0A6A6T8Y1</accession>
<dbReference type="PRINTS" id="PR00097">
    <property type="entry name" value="ANTSNTHASEII"/>
</dbReference>
<evidence type="ECO:0000256" key="5">
    <source>
        <dbReference type="ARBA" id="ARBA00022679"/>
    </source>
</evidence>
<evidence type="ECO:0000256" key="4">
    <source>
        <dbReference type="ARBA" id="ARBA00013139"/>
    </source>
</evidence>
<dbReference type="PRINTS" id="PR00099">
    <property type="entry name" value="CPSGATASE"/>
</dbReference>
<evidence type="ECO:0000259" key="11">
    <source>
        <dbReference type="Pfam" id="PF00117"/>
    </source>
</evidence>
<evidence type="ECO:0000256" key="6">
    <source>
        <dbReference type="ARBA" id="ARBA00022909"/>
    </source>
</evidence>
<dbReference type="InterPro" id="IPR029062">
    <property type="entry name" value="Class_I_gatase-like"/>
</dbReference>
<dbReference type="PANTHER" id="PTHR11236:SF18">
    <property type="entry name" value="AMINODEOXYCHORISMATE SYNTHASE"/>
    <property type="match status" value="1"/>
</dbReference>
<dbReference type="InterPro" id="IPR017926">
    <property type="entry name" value="GATASE"/>
</dbReference>
<dbReference type="GO" id="GO:0046820">
    <property type="term" value="F:4-amino-4-deoxychorismate synthase activity"/>
    <property type="evidence" value="ECO:0007669"/>
    <property type="project" value="UniProtKB-EC"/>
</dbReference>
<evidence type="ECO:0000256" key="7">
    <source>
        <dbReference type="ARBA" id="ARBA00022962"/>
    </source>
</evidence>
<organism evidence="14 15">
    <name type="scientific">Lophiostoma macrostomum CBS 122681</name>
    <dbReference type="NCBI Taxonomy" id="1314788"/>
    <lineage>
        <taxon>Eukaryota</taxon>
        <taxon>Fungi</taxon>
        <taxon>Dikarya</taxon>
        <taxon>Ascomycota</taxon>
        <taxon>Pezizomycotina</taxon>
        <taxon>Dothideomycetes</taxon>
        <taxon>Pleosporomycetidae</taxon>
        <taxon>Pleosporales</taxon>
        <taxon>Lophiostomataceae</taxon>
        <taxon>Lophiostoma</taxon>
    </lineage>
</organism>
<feature type="compositionally biased region" description="Basic and acidic residues" evidence="10">
    <location>
        <begin position="761"/>
        <end position="776"/>
    </location>
</feature>
<keyword evidence="7" id="KW-0315">Glutamine amidotransferase</keyword>
<comment type="similarity">
    <text evidence="3">In the C-terminal section; belongs to the anthranilate synthase component I family.</text>
</comment>
<dbReference type="OrthoDB" id="64220at2759"/>
<dbReference type="UniPathway" id="UPA00077">
    <property type="reaction ID" value="UER00149"/>
</dbReference>
<dbReference type="NCBIfam" id="TIGR00566">
    <property type="entry name" value="trpG_papA"/>
    <property type="match status" value="1"/>
</dbReference>
<dbReference type="InterPro" id="IPR006805">
    <property type="entry name" value="Anth_synth_I_N"/>
</dbReference>
<feature type="domain" description="Glutamine amidotransferase" evidence="11">
    <location>
        <begin position="16"/>
        <end position="217"/>
    </location>
</feature>
<dbReference type="GO" id="GO:0046656">
    <property type="term" value="P:folic acid biosynthetic process"/>
    <property type="evidence" value="ECO:0007669"/>
    <property type="project" value="UniProtKB-KW"/>
</dbReference>
<feature type="region of interest" description="Disordered" evidence="10">
    <location>
        <begin position="757"/>
        <end position="782"/>
    </location>
</feature>
<evidence type="ECO:0000259" key="12">
    <source>
        <dbReference type="Pfam" id="PF00425"/>
    </source>
</evidence>
<dbReference type="Gene3D" id="3.60.120.10">
    <property type="entry name" value="Anthranilate synthase"/>
    <property type="match status" value="1"/>
</dbReference>
<dbReference type="AlphaFoldDB" id="A0A6A6T8Y1"/>
<dbReference type="Pfam" id="PF00117">
    <property type="entry name" value="GATase"/>
    <property type="match status" value="1"/>
</dbReference>
<dbReference type="GO" id="GO:0005737">
    <property type="term" value="C:cytoplasm"/>
    <property type="evidence" value="ECO:0007669"/>
    <property type="project" value="TreeGrafter"/>
</dbReference>
<keyword evidence="5" id="KW-0808">Transferase</keyword>
<evidence type="ECO:0000256" key="1">
    <source>
        <dbReference type="ARBA" id="ARBA00001000"/>
    </source>
</evidence>
<dbReference type="SUPFAM" id="SSF56322">
    <property type="entry name" value="ADC synthase"/>
    <property type="match status" value="1"/>
</dbReference>
<dbReference type="Pfam" id="PF04715">
    <property type="entry name" value="Anth_synt_I_N"/>
    <property type="match status" value="1"/>
</dbReference>
<keyword evidence="6" id="KW-0289">Folate biosynthesis</keyword>